<gene>
    <name evidence="1" type="ORF">X777_10175</name>
</gene>
<evidence type="ECO:0000313" key="2">
    <source>
        <dbReference type="Proteomes" id="UP000053097"/>
    </source>
</evidence>
<evidence type="ECO:0000313" key="1">
    <source>
        <dbReference type="EMBL" id="EZA62545.1"/>
    </source>
</evidence>
<name>A0A026X2L3_OOCBI</name>
<dbReference type="EMBL" id="KK107020">
    <property type="protein sequence ID" value="EZA62545.1"/>
    <property type="molecule type" value="Genomic_DNA"/>
</dbReference>
<sequence>MIEVRAFYRPKRGTEKERISDTILRSTYLPIALYRILRSRLSIENIHTCCPALFQRLC</sequence>
<proteinExistence type="predicted"/>
<organism evidence="1 2">
    <name type="scientific">Ooceraea biroi</name>
    <name type="common">Clonal raider ant</name>
    <name type="synonym">Cerapachys biroi</name>
    <dbReference type="NCBI Taxonomy" id="2015173"/>
    <lineage>
        <taxon>Eukaryota</taxon>
        <taxon>Metazoa</taxon>
        <taxon>Ecdysozoa</taxon>
        <taxon>Arthropoda</taxon>
        <taxon>Hexapoda</taxon>
        <taxon>Insecta</taxon>
        <taxon>Pterygota</taxon>
        <taxon>Neoptera</taxon>
        <taxon>Endopterygota</taxon>
        <taxon>Hymenoptera</taxon>
        <taxon>Apocrita</taxon>
        <taxon>Aculeata</taxon>
        <taxon>Formicoidea</taxon>
        <taxon>Formicidae</taxon>
        <taxon>Dorylinae</taxon>
        <taxon>Ooceraea</taxon>
    </lineage>
</organism>
<dbReference type="AlphaFoldDB" id="A0A026X2L3"/>
<protein>
    <submittedName>
        <fullName evidence="1">Uncharacterized protein</fullName>
    </submittedName>
</protein>
<keyword evidence="2" id="KW-1185">Reference proteome</keyword>
<reference evidence="1 2" key="1">
    <citation type="journal article" date="2014" name="Curr. Biol.">
        <title>The genome of the clonal raider ant Cerapachys biroi.</title>
        <authorList>
            <person name="Oxley P.R."/>
            <person name="Ji L."/>
            <person name="Fetter-Pruneda I."/>
            <person name="McKenzie S.K."/>
            <person name="Li C."/>
            <person name="Hu H."/>
            <person name="Zhang G."/>
            <person name="Kronauer D.J."/>
        </authorList>
    </citation>
    <scope>NUCLEOTIDE SEQUENCE [LARGE SCALE GENOMIC DNA]</scope>
</reference>
<accession>A0A026X2L3</accession>
<dbReference type="Proteomes" id="UP000053097">
    <property type="component" value="Unassembled WGS sequence"/>
</dbReference>